<evidence type="ECO:0000256" key="6">
    <source>
        <dbReference type="ARBA" id="ARBA00023136"/>
    </source>
</evidence>
<evidence type="ECO:0000259" key="8">
    <source>
        <dbReference type="Pfam" id="PF05048"/>
    </source>
</evidence>
<evidence type="ECO:0000256" key="1">
    <source>
        <dbReference type="ARBA" id="ARBA00004196"/>
    </source>
</evidence>
<dbReference type="GO" id="GO:0005576">
    <property type="term" value="C:extracellular region"/>
    <property type="evidence" value="ECO:0007669"/>
    <property type="project" value="UniProtKB-SubCell"/>
</dbReference>
<evidence type="ECO:0000313" key="9">
    <source>
        <dbReference type="EMBL" id="KPL10147.1"/>
    </source>
</evidence>
<dbReference type="Gene3D" id="2.160.20.10">
    <property type="entry name" value="Single-stranded right-handed beta-helix, Pectin lyase-like"/>
    <property type="match status" value="1"/>
</dbReference>
<dbReference type="GO" id="GO:0009279">
    <property type="term" value="C:cell outer membrane"/>
    <property type="evidence" value="ECO:0007669"/>
    <property type="project" value="UniProtKB-SubCell"/>
</dbReference>
<dbReference type="InterPro" id="IPR006626">
    <property type="entry name" value="PbH1"/>
</dbReference>
<dbReference type="PANTHER" id="PTHR11319">
    <property type="entry name" value="G PROTEIN-COUPLED RECEPTOR-RELATED"/>
    <property type="match status" value="1"/>
</dbReference>
<evidence type="ECO:0000256" key="4">
    <source>
        <dbReference type="ARBA" id="ARBA00022525"/>
    </source>
</evidence>
<dbReference type="InterPro" id="IPR011050">
    <property type="entry name" value="Pectin_lyase_fold/virulence"/>
</dbReference>
<evidence type="ECO:0000256" key="2">
    <source>
        <dbReference type="ARBA" id="ARBA00004442"/>
    </source>
</evidence>
<dbReference type="InterPro" id="IPR003368">
    <property type="entry name" value="POMP_repeat"/>
</dbReference>
<evidence type="ECO:0000256" key="5">
    <source>
        <dbReference type="ARBA" id="ARBA00022729"/>
    </source>
</evidence>
<dbReference type="SMART" id="SM00710">
    <property type="entry name" value="PbH1"/>
    <property type="match status" value="6"/>
</dbReference>
<keyword evidence="6" id="KW-0472">Membrane</keyword>
<dbReference type="Proteomes" id="UP000051035">
    <property type="component" value="Unassembled WGS sequence"/>
</dbReference>
<comment type="subcellular location">
    <subcellularLocation>
        <location evidence="1">Cell envelope</location>
    </subcellularLocation>
    <subcellularLocation>
        <location evidence="2">Cell outer membrane</location>
    </subcellularLocation>
    <subcellularLocation>
        <location evidence="3">Secreted</location>
    </subcellularLocation>
</comment>
<dbReference type="SUPFAM" id="SSF51126">
    <property type="entry name" value="Pectin lyase-like"/>
    <property type="match status" value="1"/>
</dbReference>
<protein>
    <recommendedName>
        <fullName evidence="8">Periplasmic copper-binding protein NosD beta helix domain-containing protein</fullName>
    </recommendedName>
</protein>
<gene>
    <name evidence="9" type="ORF">AMJ71_04295</name>
</gene>
<keyword evidence="7" id="KW-0998">Cell outer membrane</keyword>
<dbReference type="AlphaFoldDB" id="A0A0S8JLN0"/>
<dbReference type="NCBIfam" id="TIGR03804">
    <property type="entry name" value="para_beta_helix"/>
    <property type="match status" value="1"/>
</dbReference>
<dbReference type="EMBL" id="LJVA01000036">
    <property type="protein sequence ID" value="KPL10147.1"/>
    <property type="molecule type" value="Genomic_DNA"/>
</dbReference>
<reference evidence="9 10" key="1">
    <citation type="journal article" date="2015" name="Microbiome">
        <title>Genomic resolution of linkages in carbon, nitrogen, and sulfur cycling among widespread estuary sediment bacteria.</title>
        <authorList>
            <person name="Baker B.J."/>
            <person name="Lazar C.S."/>
            <person name="Teske A.P."/>
            <person name="Dick G.J."/>
        </authorList>
    </citation>
    <scope>NUCLEOTIDE SEQUENCE [LARGE SCALE GENOMIC DNA]</scope>
    <source>
        <strain evidence="9">SM1_40</strain>
    </source>
</reference>
<dbReference type="Pfam" id="PF05048">
    <property type="entry name" value="NosD"/>
    <property type="match status" value="1"/>
</dbReference>
<proteinExistence type="predicted"/>
<dbReference type="Pfam" id="PF02415">
    <property type="entry name" value="Chlam_PMP"/>
    <property type="match status" value="1"/>
</dbReference>
<comment type="caution">
    <text evidence="9">The sequence shown here is derived from an EMBL/GenBank/DDBJ whole genome shotgun (WGS) entry which is preliminary data.</text>
</comment>
<dbReference type="InterPro" id="IPR012334">
    <property type="entry name" value="Pectin_lyas_fold"/>
</dbReference>
<name>A0A0S8JLN0_UNCT6</name>
<keyword evidence="4" id="KW-0964">Secreted</keyword>
<organism evidence="9 10">
    <name type="scientific">candidate division TA06 bacterium SM1_40</name>
    <dbReference type="NCBI Taxonomy" id="1703773"/>
    <lineage>
        <taxon>Bacteria</taxon>
        <taxon>Bacteria division TA06</taxon>
    </lineage>
</organism>
<dbReference type="PANTHER" id="PTHR11319:SF35">
    <property type="entry name" value="OUTER MEMBRANE PROTEIN PMPC-RELATED"/>
    <property type="match status" value="1"/>
</dbReference>
<evidence type="ECO:0000313" key="10">
    <source>
        <dbReference type="Proteomes" id="UP000051035"/>
    </source>
</evidence>
<keyword evidence="5" id="KW-0732">Signal</keyword>
<dbReference type="InterPro" id="IPR022441">
    <property type="entry name" value="Para_beta_helix_rpt-2"/>
</dbReference>
<feature type="domain" description="Periplasmic copper-binding protein NosD beta helix" evidence="8">
    <location>
        <begin position="188"/>
        <end position="310"/>
    </location>
</feature>
<dbReference type="InterPro" id="IPR007742">
    <property type="entry name" value="NosD_dom"/>
</dbReference>
<sequence length="517" mass="54445">MRRMILLLCGSLVLGYALSVWATVLRVPGEYPTIQAGINAAVDNDTVLVADGTYSGDGNRDLDFGGVNMVVMSENGPEVTIIDCEGSAADPHRGFVFHSGEDASSVVQGLTITNGHIEVYDGGGIYCLGSSPSIEGNIITGNSAAYNGGGIFCDGASAAIIRANIVAGNTSTYSGSGICCIDSWPTIQGNTITANTAHHSGGGLCVYHLSAPTIEGNTITGNTADFYGGGVFYDYTCSGVIRLNTISGNTAAFTGGGMYCSDSSPIAERNTIVENTADEGGGIYCYYHAMPVIKANTVTANRAALGGGICCYWACSPIVFNTVLWADSAATDQEIYVDETSSIDVTYCDVEGGWQGAGNIEADPLFLLADKNDYRLLWGLPCVDSGDPDYTDPDGTRSDMGAHFFDQDDYLTLYLTPDTLEVTRGGVLGVTYTAINRWAQPEPFWVLTEATLPNGNPFPVMGPAHYALPANHTEQRHLNHIVPGAAPLGLYGYGSRIGVPPSTLYDEDSFAFIVVGP</sequence>
<accession>A0A0S8JLN0</accession>
<evidence type="ECO:0000256" key="3">
    <source>
        <dbReference type="ARBA" id="ARBA00004613"/>
    </source>
</evidence>
<evidence type="ECO:0000256" key="7">
    <source>
        <dbReference type="ARBA" id="ARBA00023237"/>
    </source>
</evidence>